<organism evidence="2 3">
    <name type="scientific">Sphingosinicella microcystinivorans</name>
    <dbReference type="NCBI Taxonomy" id="335406"/>
    <lineage>
        <taxon>Bacteria</taxon>
        <taxon>Pseudomonadati</taxon>
        <taxon>Pseudomonadota</taxon>
        <taxon>Alphaproteobacteria</taxon>
        <taxon>Sphingomonadales</taxon>
        <taxon>Sphingosinicellaceae</taxon>
        <taxon>Sphingosinicella</taxon>
    </lineage>
</organism>
<evidence type="ECO:0000313" key="2">
    <source>
        <dbReference type="EMBL" id="BBE32443.1"/>
    </source>
</evidence>
<sequence>MIHEDRTKAPTQLPKIAQTADPREVNIGGKHRSQAISPKPDGLTAQGDAPLEQQFLDGPQ</sequence>
<feature type="region of interest" description="Disordered" evidence="1">
    <location>
        <begin position="1"/>
        <end position="60"/>
    </location>
</feature>
<name>A0AAD1FZ68_SPHMI</name>
<proteinExistence type="predicted"/>
<accession>A0AAD1FZ68</accession>
<evidence type="ECO:0000256" key="1">
    <source>
        <dbReference type="SAM" id="MobiDB-lite"/>
    </source>
</evidence>
<dbReference type="RefSeq" id="WP_121050229.1">
    <property type="nucleotide sequence ID" value="NZ_AP018711.1"/>
</dbReference>
<protein>
    <submittedName>
        <fullName evidence="2">Uncharacterized protein</fullName>
    </submittedName>
</protein>
<gene>
    <name evidence="2" type="ORF">SmB9_01010</name>
</gene>
<dbReference type="AlphaFoldDB" id="A0AAD1FZ68"/>
<dbReference type="KEGG" id="smic:SmB9_01010"/>
<evidence type="ECO:0000313" key="3">
    <source>
        <dbReference type="Proteomes" id="UP000275727"/>
    </source>
</evidence>
<dbReference type="Proteomes" id="UP000275727">
    <property type="component" value="Chromosome"/>
</dbReference>
<dbReference type="EMBL" id="AP018711">
    <property type="protein sequence ID" value="BBE32443.1"/>
    <property type="molecule type" value="Genomic_DNA"/>
</dbReference>
<reference evidence="2 3" key="1">
    <citation type="submission" date="2018-06" db="EMBL/GenBank/DDBJ databases">
        <title>Complete Genome Sequence of the Microcystin-Degrading Bacterium Sphingosinicella microcystinivorans Strain B-9.</title>
        <authorList>
            <person name="Jin H."/>
            <person name="Nishizawa T."/>
            <person name="Guo Y."/>
            <person name="Nishizawa A."/>
            <person name="Park H."/>
            <person name="Kato H."/>
            <person name="Tsuji K."/>
            <person name="Harada K."/>
        </authorList>
    </citation>
    <scope>NUCLEOTIDE SEQUENCE [LARGE SCALE GENOMIC DNA]</scope>
    <source>
        <strain evidence="2 3">B9</strain>
    </source>
</reference>